<evidence type="ECO:0000256" key="1">
    <source>
        <dbReference type="SAM" id="Coils"/>
    </source>
</evidence>
<dbReference type="InterPro" id="IPR025724">
    <property type="entry name" value="GAG-pre-integrase_dom"/>
</dbReference>
<reference evidence="5" key="1">
    <citation type="journal article" date="2022" name="Int. J. Mol. Sci.">
        <title>Draft Genome of Tanacetum Coccineum: Genomic Comparison of Closely Related Tanacetum-Family Plants.</title>
        <authorList>
            <person name="Yamashiro T."/>
            <person name="Shiraishi A."/>
            <person name="Nakayama K."/>
            <person name="Satake H."/>
        </authorList>
    </citation>
    <scope>NUCLEOTIDE SEQUENCE</scope>
</reference>
<dbReference type="Pfam" id="PF13976">
    <property type="entry name" value="gag_pre-integrs"/>
    <property type="match status" value="1"/>
</dbReference>
<accession>A0ABQ5HE67</accession>
<feature type="coiled-coil region" evidence="1">
    <location>
        <begin position="348"/>
        <end position="393"/>
    </location>
</feature>
<keyword evidence="6" id="KW-1185">Reference proteome</keyword>
<evidence type="ECO:0000259" key="4">
    <source>
        <dbReference type="Pfam" id="PF22936"/>
    </source>
</evidence>
<evidence type="ECO:0000256" key="2">
    <source>
        <dbReference type="SAM" id="MobiDB-lite"/>
    </source>
</evidence>
<dbReference type="Pfam" id="PF22936">
    <property type="entry name" value="Pol_BBD"/>
    <property type="match status" value="1"/>
</dbReference>
<proteinExistence type="predicted"/>
<comment type="caution">
    <text evidence="5">The sequence shown here is derived from an EMBL/GenBank/DDBJ whole genome shotgun (WGS) entry which is preliminary data.</text>
</comment>
<dbReference type="Proteomes" id="UP001151760">
    <property type="component" value="Unassembled WGS sequence"/>
</dbReference>
<name>A0ABQ5HE67_9ASTR</name>
<dbReference type="EMBL" id="BQNB010019466">
    <property type="protein sequence ID" value="GJT85602.1"/>
    <property type="molecule type" value="Genomic_DNA"/>
</dbReference>
<protein>
    <submittedName>
        <fullName evidence="5">Integrase, catalytic region, zinc finger, CCHC-type containing protein</fullName>
    </submittedName>
</protein>
<keyword evidence="1" id="KW-0175">Coiled coil</keyword>
<evidence type="ECO:0000259" key="3">
    <source>
        <dbReference type="Pfam" id="PF13976"/>
    </source>
</evidence>
<gene>
    <name evidence="5" type="ORF">Tco_1067319</name>
</gene>
<feature type="compositionally biased region" description="Polar residues" evidence="2">
    <location>
        <begin position="189"/>
        <end position="200"/>
    </location>
</feature>
<feature type="domain" description="Retrovirus-related Pol polyprotein from transposon TNT 1-94-like beta-barrel" evidence="4">
    <location>
        <begin position="432"/>
        <end position="503"/>
    </location>
</feature>
<evidence type="ECO:0000313" key="5">
    <source>
        <dbReference type="EMBL" id="GJT85602.1"/>
    </source>
</evidence>
<reference evidence="5" key="2">
    <citation type="submission" date="2022-01" db="EMBL/GenBank/DDBJ databases">
        <authorList>
            <person name="Yamashiro T."/>
            <person name="Shiraishi A."/>
            <person name="Satake H."/>
            <person name="Nakayama K."/>
        </authorList>
    </citation>
    <scope>NUCLEOTIDE SEQUENCE</scope>
</reference>
<organism evidence="5 6">
    <name type="scientific">Tanacetum coccineum</name>
    <dbReference type="NCBI Taxonomy" id="301880"/>
    <lineage>
        <taxon>Eukaryota</taxon>
        <taxon>Viridiplantae</taxon>
        <taxon>Streptophyta</taxon>
        <taxon>Embryophyta</taxon>
        <taxon>Tracheophyta</taxon>
        <taxon>Spermatophyta</taxon>
        <taxon>Magnoliopsida</taxon>
        <taxon>eudicotyledons</taxon>
        <taxon>Gunneridae</taxon>
        <taxon>Pentapetalae</taxon>
        <taxon>asterids</taxon>
        <taxon>campanulids</taxon>
        <taxon>Asterales</taxon>
        <taxon>Asteraceae</taxon>
        <taxon>Asteroideae</taxon>
        <taxon>Anthemideae</taxon>
        <taxon>Anthemidinae</taxon>
        <taxon>Tanacetum</taxon>
    </lineage>
</organism>
<sequence>MFYDDKKKILEPLSKVTESNKKQYIADVKVMNYLLQAIPNDIYNSVDACKNAKEMLKQIKRLMFGSDVTNHCQSTPSFSIACNPIQFEPYVQASKAKRAIKNHDPLALIAYSNASSSLSHANPFDSHSPQPYYVTHPSSFVDYEEDYEGELQGDSQEDKLTTIMIVDIQTKNVGYGRNGNKNAGRENRNQAFNAGNGNDDINQIVQRVPRTESNSRKENVQFMKDESGSNLNDEENYFILDNSFGDETLEELTAAVIMMGQIQPANDNGVQKPNYDVKAISEKIMVDQINMTQLLMINIMMSINSSTSHAWKDTKSSYDPFLKAGLGYKNLKRLKKAIAAQPKMYHGEKLYKQKNELLENEIEKISSDSKDIQANLLKRIKILENDFKRSQAQSIDFELKLQHQKDKMACDVSWKSRLSTLNDENVIQLVLWIIDSRCSKHMSGNLQLLRNFIEKFIGTIRFENDHFAAITGYRDYVQRNLMTCHVYYVEGLEHNLFSVGQFCDGDLVVAFHSNTCYVWNMEGLDLLTDSCESNLYTISIFKLAASSPVCLLSKATSIKSWLWHRRLSHLNFGTINQLTSKI</sequence>
<evidence type="ECO:0000313" key="6">
    <source>
        <dbReference type="Proteomes" id="UP001151760"/>
    </source>
</evidence>
<feature type="domain" description="GAG-pre-integrase" evidence="3">
    <location>
        <begin position="534"/>
        <end position="580"/>
    </location>
</feature>
<dbReference type="InterPro" id="IPR054722">
    <property type="entry name" value="PolX-like_BBD"/>
</dbReference>
<feature type="region of interest" description="Disordered" evidence="2">
    <location>
        <begin position="176"/>
        <end position="200"/>
    </location>
</feature>